<gene>
    <name evidence="2" type="ORF">BN10_580001</name>
</gene>
<dbReference type="EMBL" id="CAIZ01000128">
    <property type="protein sequence ID" value="CCH70436.1"/>
    <property type="molecule type" value="Genomic_DNA"/>
</dbReference>
<sequence length="317" mass="35396">MTSAPDAAGTHPAEKLDTSRPFSRTTAITRGLTDGDLRSGRFTQVLWGVHVAAEVELDHLTRCRAALVALPDGVISGRSAAKLWGAIVPDSADIEVLLDRRQTTAIHGIRMHRPPQRPATTRRYGVSVTTPEATFLRLAAELELVDLVVAGDTLVKKATSPKKLVDAAATYRGKRARLARRAAALVRSGVDSPQESKVRLLVVLAGLPEPTVNIEFRDDEGNILRRLDMGYREPRVAIEYDGRQHAENDQQWQSDIDRREEFDDLEWRFVIVRSPGLFTHPDQTLARIVKVLSKKGMRVRISSNEWRRHFPIRRAAA</sequence>
<accession>N0E3R4</accession>
<dbReference type="STRING" id="1193181.BN10_580001"/>
<dbReference type="HOGENOM" id="CLU_052626_5_1_11"/>
<dbReference type="InterPro" id="IPR011335">
    <property type="entry name" value="Restrct_endonuc-II-like"/>
</dbReference>
<feature type="region of interest" description="Disordered" evidence="1">
    <location>
        <begin position="1"/>
        <end position="24"/>
    </location>
</feature>
<evidence type="ECO:0008006" key="4">
    <source>
        <dbReference type="Google" id="ProtNLM"/>
    </source>
</evidence>
<protein>
    <recommendedName>
        <fullName evidence="4">DUF559 domain-containing protein</fullName>
    </recommendedName>
</protein>
<organism evidence="2 3">
    <name type="scientific">Phycicoccus elongatus Lp2</name>
    <dbReference type="NCBI Taxonomy" id="1193181"/>
    <lineage>
        <taxon>Bacteria</taxon>
        <taxon>Bacillati</taxon>
        <taxon>Actinomycetota</taxon>
        <taxon>Actinomycetes</taxon>
        <taxon>Micrococcales</taxon>
        <taxon>Intrasporangiaceae</taxon>
        <taxon>Phycicoccus</taxon>
    </lineage>
</organism>
<comment type="caution">
    <text evidence="2">The sequence shown here is derived from an EMBL/GenBank/DDBJ whole genome shotgun (WGS) entry which is preliminary data.</text>
</comment>
<reference evidence="2 3" key="1">
    <citation type="journal article" date="2013" name="ISME J.">
        <title>A metabolic model for members of the genus Tetrasphaera involved in enhanced biological phosphorus removal.</title>
        <authorList>
            <person name="Kristiansen R."/>
            <person name="Nguyen H.T.T."/>
            <person name="Saunders A.M."/>
            <person name="Nielsen J.L."/>
            <person name="Wimmer R."/>
            <person name="Le V.Q."/>
            <person name="McIlroy S.J."/>
            <person name="Petrovski S."/>
            <person name="Seviour R.J."/>
            <person name="Calteau A."/>
            <person name="Nielsen K.L."/>
            <person name="Nielsen P.H."/>
        </authorList>
    </citation>
    <scope>NUCLEOTIDE SEQUENCE [LARGE SCALE GENOMIC DNA]</scope>
    <source>
        <strain evidence="2 3">Lp2</strain>
    </source>
</reference>
<name>N0E3R4_9MICO</name>
<evidence type="ECO:0000256" key="1">
    <source>
        <dbReference type="SAM" id="MobiDB-lite"/>
    </source>
</evidence>
<dbReference type="Gene3D" id="3.40.960.10">
    <property type="entry name" value="VSR Endonuclease"/>
    <property type="match status" value="1"/>
</dbReference>
<evidence type="ECO:0000313" key="3">
    <source>
        <dbReference type="Proteomes" id="UP000013167"/>
    </source>
</evidence>
<dbReference type="eggNOG" id="COG2852">
    <property type="taxonomic scope" value="Bacteria"/>
</dbReference>
<keyword evidence="3" id="KW-1185">Reference proteome</keyword>
<dbReference type="Proteomes" id="UP000013167">
    <property type="component" value="Unassembled WGS sequence"/>
</dbReference>
<proteinExistence type="predicted"/>
<evidence type="ECO:0000313" key="2">
    <source>
        <dbReference type="EMBL" id="CCH70436.1"/>
    </source>
</evidence>
<dbReference type="AlphaFoldDB" id="N0E3R4"/>
<dbReference type="SUPFAM" id="SSF52980">
    <property type="entry name" value="Restriction endonuclease-like"/>
    <property type="match status" value="1"/>
</dbReference>